<accession>A0A1I0FF11</accession>
<keyword evidence="2" id="KW-0808">Transferase</keyword>
<dbReference type="RefSeq" id="WP_244513574.1">
    <property type="nucleotide sequence ID" value="NZ_FOHE01000015.1"/>
</dbReference>
<keyword evidence="3" id="KW-1185">Reference proteome</keyword>
<reference evidence="2 3" key="1">
    <citation type="submission" date="2016-10" db="EMBL/GenBank/DDBJ databases">
        <authorList>
            <person name="de Groot N.N."/>
        </authorList>
    </citation>
    <scope>NUCLEOTIDE SEQUENCE [LARGE SCALE GENOMIC DNA]</scope>
    <source>
        <strain evidence="2 3">IBRC-M 10780</strain>
    </source>
</reference>
<dbReference type="STRING" id="930131.SAMN05216389_1154"/>
<proteinExistence type="predicted"/>
<evidence type="ECO:0000259" key="1">
    <source>
        <dbReference type="Pfam" id="PF01636"/>
    </source>
</evidence>
<dbReference type="GO" id="GO:0016301">
    <property type="term" value="F:kinase activity"/>
    <property type="evidence" value="ECO:0007669"/>
    <property type="project" value="UniProtKB-KW"/>
</dbReference>
<dbReference type="PANTHER" id="PTHR41283">
    <property type="entry name" value="AMINOGLYCOSIDE PHOSPHOTRANSFERASE"/>
    <property type="match status" value="1"/>
</dbReference>
<dbReference type="InterPro" id="IPR011009">
    <property type="entry name" value="Kinase-like_dom_sf"/>
</dbReference>
<gene>
    <name evidence="2" type="ORF">SAMN05216389_1154</name>
</gene>
<dbReference type="Proteomes" id="UP000198618">
    <property type="component" value="Unassembled WGS sequence"/>
</dbReference>
<sequence>MTDTLPQQVIDKHSFINNNSSVKELHKGFSSDNKYIIDDTYLLRTFSSQTATERMEEFEYITIAATHSDYVPRAIAFDTIEELGLSYMILTFLPGEDGEVALKYLSDREQYKAGYRAGEELRKIHHIPAPKEYSGWYETKKKKSDKYISQLEKINLEEDMKLLLKDYIKQHEHLMVDRPNTIQHDDFHPSNLLIKDNQFAGIIDFQRMDWGDPVHDLHKLGFFSKPVSIPFTNGIIDGYHGGRDRVTMEFWRLYALYSAMHVVSAYVWGQNQLPEQNDLLREYSIAVLDDHDNFKQVIPKWYPN</sequence>
<evidence type="ECO:0000313" key="3">
    <source>
        <dbReference type="Proteomes" id="UP000198618"/>
    </source>
</evidence>
<dbReference type="SUPFAM" id="SSF56112">
    <property type="entry name" value="Protein kinase-like (PK-like)"/>
    <property type="match status" value="1"/>
</dbReference>
<name>A0A1I0FF11_9BACI</name>
<dbReference type="InterPro" id="IPR002575">
    <property type="entry name" value="Aminoglycoside_PTrfase"/>
</dbReference>
<protein>
    <submittedName>
        <fullName evidence="2">Predicted kinase, aminoglycoside phosphotransferase (APT) family</fullName>
    </submittedName>
</protein>
<dbReference type="PANTHER" id="PTHR41283:SF1">
    <property type="entry name" value="AMINOGLYCOSIDE PHOSPHOTRANSFERASE DOMAIN-CONTAINING PROTEIN"/>
    <property type="match status" value="1"/>
</dbReference>
<feature type="domain" description="Aminoglycoside phosphotransferase" evidence="1">
    <location>
        <begin position="22"/>
        <end position="246"/>
    </location>
</feature>
<dbReference type="AlphaFoldDB" id="A0A1I0FF11"/>
<dbReference type="Gene3D" id="3.90.1200.10">
    <property type="match status" value="1"/>
</dbReference>
<evidence type="ECO:0000313" key="2">
    <source>
        <dbReference type="EMBL" id="SET56496.1"/>
    </source>
</evidence>
<keyword evidence="2" id="KW-0418">Kinase</keyword>
<organism evidence="2 3">
    <name type="scientific">Oceanobacillus limi</name>
    <dbReference type="NCBI Taxonomy" id="930131"/>
    <lineage>
        <taxon>Bacteria</taxon>
        <taxon>Bacillati</taxon>
        <taxon>Bacillota</taxon>
        <taxon>Bacilli</taxon>
        <taxon>Bacillales</taxon>
        <taxon>Bacillaceae</taxon>
        <taxon>Oceanobacillus</taxon>
    </lineage>
</organism>
<dbReference type="EMBL" id="FOHE01000015">
    <property type="protein sequence ID" value="SET56496.1"/>
    <property type="molecule type" value="Genomic_DNA"/>
</dbReference>
<dbReference type="Pfam" id="PF01636">
    <property type="entry name" value="APH"/>
    <property type="match status" value="1"/>
</dbReference>